<reference evidence="7" key="1">
    <citation type="submission" date="2012-10" db="EMBL/GenBank/DDBJ databases">
        <title>Caryophyllene synthase (CPS) from Artemisia annua.</title>
        <authorList>
            <person name="Kanagarajan S."/>
            <person name="Lundgren A."/>
            <person name="Brodelius P.E."/>
        </authorList>
    </citation>
    <scope>NUCLEOTIDE SEQUENCE</scope>
</reference>
<dbReference type="Gene3D" id="1.10.600.10">
    <property type="entry name" value="Farnesyl Diphosphate Synthase"/>
    <property type="match status" value="1"/>
</dbReference>
<dbReference type="InterPro" id="IPR036965">
    <property type="entry name" value="Terpene_synth_N_sf"/>
</dbReference>
<dbReference type="EMBL" id="KC118534">
    <property type="protein sequence ID" value="AGR40502.1"/>
    <property type="molecule type" value="mRNA"/>
</dbReference>
<dbReference type="CDD" id="cd00684">
    <property type="entry name" value="Terpene_cyclase_plant_C1"/>
    <property type="match status" value="1"/>
</dbReference>
<dbReference type="GO" id="GO:0016102">
    <property type="term" value="P:diterpenoid biosynthetic process"/>
    <property type="evidence" value="ECO:0007669"/>
    <property type="project" value="InterPro"/>
</dbReference>
<evidence type="ECO:0000259" key="5">
    <source>
        <dbReference type="Pfam" id="PF01397"/>
    </source>
</evidence>
<evidence type="ECO:0000256" key="2">
    <source>
        <dbReference type="ARBA" id="ARBA00022723"/>
    </source>
</evidence>
<dbReference type="AlphaFoldDB" id="A0A059PYD5"/>
<feature type="domain" description="Terpene synthase N-terminal" evidence="5">
    <location>
        <begin position="22"/>
        <end position="197"/>
    </location>
</feature>
<gene>
    <name evidence="7" type="primary">CPS</name>
</gene>
<keyword evidence="4" id="KW-0456">Lyase</keyword>
<dbReference type="FunFam" id="1.50.10.130:FF:000001">
    <property type="entry name" value="Isoprene synthase, chloroplastic"/>
    <property type="match status" value="1"/>
</dbReference>
<comment type="cofactor">
    <cofactor evidence="1">
        <name>Mg(2+)</name>
        <dbReference type="ChEBI" id="CHEBI:18420"/>
    </cofactor>
</comment>
<dbReference type="Pfam" id="PF03936">
    <property type="entry name" value="Terpene_synth_C"/>
    <property type="match status" value="1"/>
</dbReference>
<dbReference type="InterPro" id="IPR008949">
    <property type="entry name" value="Isoprenoid_synthase_dom_sf"/>
</dbReference>
<dbReference type="SUPFAM" id="SSF48239">
    <property type="entry name" value="Terpenoid cyclases/Protein prenyltransferases"/>
    <property type="match status" value="1"/>
</dbReference>
<dbReference type="GO" id="GO:0000287">
    <property type="term" value="F:magnesium ion binding"/>
    <property type="evidence" value="ECO:0007669"/>
    <property type="project" value="InterPro"/>
</dbReference>
<feature type="domain" description="Terpene synthase metal-binding" evidence="6">
    <location>
        <begin position="255"/>
        <end position="493"/>
    </location>
</feature>
<evidence type="ECO:0000313" key="7">
    <source>
        <dbReference type="EMBL" id="AGR40502.1"/>
    </source>
</evidence>
<dbReference type="Gene3D" id="1.50.10.130">
    <property type="entry name" value="Terpene synthase, N-terminal domain"/>
    <property type="match status" value="1"/>
</dbReference>
<evidence type="ECO:0000256" key="1">
    <source>
        <dbReference type="ARBA" id="ARBA00001946"/>
    </source>
</evidence>
<dbReference type="SMR" id="A0A059PYD5"/>
<dbReference type="SFLD" id="SFLDS00005">
    <property type="entry name" value="Isoprenoid_Synthase_Type_I"/>
    <property type="match status" value="1"/>
</dbReference>
<protein>
    <submittedName>
        <fullName evidence="7">Caryophyllene synthase</fullName>
    </submittedName>
</protein>
<dbReference type="SUPFAM" id="SSF48576">
    <property type="entry name" value="Terpenoid synthases"/>
    <property type="match status" value="1"/>
</dbReference>
<dbReference type="InterPro" id="IPR008930">
    <property type="entry name" value="Terpenoid_cyclase/PrenylTrfase"/>
</dbReference>
<sequence>MDMPAKEEKVIRPIVHFPPSVWADQFLIFDDKQAEQANIEQVVNELREDVRKDLVSSLDVQAKHTNLLKLIDAIQRLGIAYHFEEEIEQALQHIYDTYGDDWKGRSPSLWFRILRQQGFYVSCDIFKNYKKVDGSFKESLTNDVEGLLELYEATYLRVQGEGVLDDALVFTRTCLEKIAKDLVHSNPTLSTHIQEELKQPLHKRLTRLEALRYIPMYEQQASHNESLLKLAKLGFNLLQSLHRKELSEVSRWWKGLDVPNNLPYARDRMVECYFWALGVYFEPKYSRARIFLAKVISLATVLDDTYDAYGTYEELKIFTEAIQRWSITCIDMLPEYMKLLYQGVLDIYKEMEEIMGKEGKAHHLSYAKESMKEFIRSYMMEAKWANEGYVPTAEEHMSVAFVSSGYSMLATTCFVGMGDIVTDEAFKWALTKPPIIKASCAIARLMDDIHSQKEEKERIHVASSVESYMKQYDVTEEHVLKVFNKKIEDAWKDITRESLVRKDIPMPLMMRVINLAQVMDVLYKHKDGFTNVGEELKDHIKSLLVHPIPI</sequence>
<dbReference type="GO" id="GO:0010333">
    <property type="term" value="F:terpene synthase activity"/>
    <property type="evidence" value="ECO:0007669"/>
    <property type="project" value="InterPro"/>
</dbReference>
<dbReference type="PANTHER" id="PTHR31225:SF196">
    <property type="entry name" value="TERPENOID CYCLASES_PROTEIN PRENYLTRANSFERASE ALPHA-ALPHA TOROID-RELATED"/>
    <property type="match status" value="1"/>
</dbReference>
<dbReference type="InterPro" id="IPR005630">
    <property type="entry name" value="Terpene_synthase_metal-bd"/>
</dbReference>
<dbReference type="InterPro" id="IPR001906">
    <property type="entry name" value="Terpene_synth_N"/>
</dbReference>
<dbReference type="Pfam" id="PF01397">
    <property type="entry name" value="Terpene_synth"/>
    <property type="match status" value="1"/>
</dbReference>
<proteinExistence type="evidence at transcript level"/>
<organism evidence="7">
    <name type="scientific">Artemisia annua</name>
    <name type="common">Sweet wormwood</name>
    <dbReference type="NCBI Taxonomy" id="35608"/>
    <lineage>
        <taxon>Eukaryota</taxon>
        <taxon>Viridiplantae</taxon>
        <taxon>Streptophyta</taxon>
        <taxon>Embryophyta</taxon>
        <taxon>Tracheophyta</taxon>
        <taxon>Spermatophyta</taxon>
        <taxon>Magnoliopsida</taxon>
        <taxon>eudicotyledons</taxon>
        <taxon>Gunneridae</taxon>
        <taxon>Pentapetalae</taxon>
        <taxon>asterids</taxon>
        <taxon>campanulids</taxon>
        <taxon>Asterales</taxon>
        <taxon>Asteraceae</taxon>
        <taxon>Asteroideae</taxon>
        <taxon>Anthemideae</taxon>
        <taxon>Artemisiinae</taxon>
        <taxon>Artemisia</taxon>
    </lineage>
</organism>
<accession>A0A059PYD5</accession>
<evidence type="ECO:0000256" key="4">
    <source>
        <dbReference type="ARBA" id="ARBA00023239"/>
    </source>
</evidence>
<keyword evidence="2" id="KW-0479">Metal-binding</keyword>
<dbReference type="FunFam" id="1.10.600.10:FF:000007">
    <property type="entry name" value="Isoprene synthase, chloroplastic"/>
    <property type="match status" value="1"/>
</dbReference>
<dbReference type="SFLD" id="SFLDG01019">
    <property type="entry name" value="Terpene_Cyclase_Like_1_C_Termi"/>
    <property type="match status" value="1"/>
</dbReference>
<dbReference type="PANTHER" id="PTHR31225">
    <property type="entry name" value="OS04G0344100 PROTEIN-RELATED"/>
    <property type="match status" value="1"/>
</dbReference>
<dbReference type="InterPro" id="IPR044814">
    <property type="entry name" value="Terpene_cyclase_plant_C1"/>
</dbReference>
<evidence type="ECO:0000256" key="3">
    <source>
        <dbReference type="ARBA" id="ARBA00022842"/>
    </source>
</evidence>
<dbReference type="InterPro" id="IPR050148">
    <property type="entry name" value="Terpene_synthase-like"/>
</dbReference>
<keyword evidence="3" id="KW-0460">Magnesium</keyword>
<dbReference type="InterPro" id="IPR034741">
    <property type="entry name" value="Terpene_cyclase-like_1_C"/>
</dbReference>
<evidence type="ECO:0000259" key="6">
    <source>
        <dbReference type="Pfam" id="PF03936"/>
    </source>
</evidence>
<name>A0A059PYD5_ARTAN</name>